<keyword evidence="3" id="KW-1185">Reference proteome</keyword>
<name>A0A5C5VNM9_9BACT</name>
<organism evidence="2 3">
    <name type="scientific">Blastopirellula retiformator</name>
    <dbReference type="NCBI Taxonomy" id="2527970"/>
    <lineage>
        <taxon>Bacteria</taxon>
        <taxon>Pseudomonadati</taxon>
        <taxon>Planctomycetota</taxon>
        <taxon>Planctomycetia</taxon>
        <taxon>Pirellulales</taxon>
        <taxon>Pirellulaceae</taxon>
        <taxon>Blastopirellula</taxon>
    </lineage>
</organism>
<protein>
    <submittedName>
        <fullName evidence="2">Uncharacterized protein</fullName>
    </submittedName>
</protein>
<dbReference type="EMBL" id="SJPF01000001">
    <property type="protein sequence ID" value="TWT39525.1"/>
    <property type="molecule type" value="Genomic_DNA"/>
</dbReference>
<gene>
    <name evidence="2" type="ORF">Enr8_12240</name>
</gene>
<proteinExistence type="predicted"/>
<comment type="caution">
    <text evidence="2">The sequence shown here is derived from an EMBL/GenBank/DDBJ whole genome shotgun (WGS) entry which is preliminary data.</text>
</comment>
<reference evidence="2 3" key="1">
    <citation type="submission" date="2019-02" db="EMBL/GenBank/DDBJ databases">
        <title>Deep-cultivation of Planctomycetes and their phenomic and genomic characterization uncovers novel biology.</title>
        <authorList>
            <person name="Wiegand S."/>
            <person name="Jogler M."/>
            <person name="Boedeker C."/>
            <person name="Pinto D."/>
            <person name="Vollmers J."/>
            <person name="Rivas-Marin E."/>
            <person name="Kohn T."/>
            <person name="Peeters S.H."/>
            <person name="Heuer A."/>
            <person name="Rast P."/>
            <person name="Oberbeckmann S."/>
            <person name="Bunk B."/>
            <person name="Jeske O."/>
            <person name="Meyerdierks A."/>
            <person name="Storesund J.E."/>
            <person name="Kallscheuer N."/>
            <person name="Luecker S."/>
            <person name="Lage O.M."/>
            <person name="Pohl T."/>
            <person name="Merkel B.J."/>
            <person name="Hornburger P."/>
            <person name="Mueller R.-W."/>
            <person name="Bruemmer F."/>
            <person name="Labrenz M."/>
            <person name="Spormann A.M."/>
            <person name="Op Den Camp H."/>
            <person name="Overmann J."/>
            <person name="Amann R."/>
            <person name="Jetten M.S.M."/>
            <person name="Mascher T."/>
            <person name="Medema M.H."/>
            <person name="Devos D.P."/>
            <person name="Kaster A.-K."/>
            <person name="Ovreas L."/>
            <person name="Rohde M."/>
            <person name="Galperin M.Y."/>
            <person name="Jogler C."/>
        </authorList>
    </citation>
    <scope>NUCLEOTIDE SEQUENCE [LARGE SCALE GENOMIC DNA]</scope>
    <source>
        <strain evidence="2 3">Enr8</strain>
    </source>
</reference>
<feature type="region of interest" description="Disordered" evidence="1">
    <location>
        <begin position="1"/>
        <end position="25"/>
    </location>
</feature>
<evidence type="ECO:0000313" key="2">
    <source>
        <dbReference type="EMBL" id="TWT39525.1"/>
    </source>
</evidence>
<evidence type="ECO:0000256" key="1">
    <source>
        <dbReference type="SAM" id="MobiDB-lite"/>
    </source>
</evidence>
<evidence type="ECO:0000313" key="3">
    <source>
        <dbReference type="Proteomes" id="UP000318878"/>
    </source>
</evidence>
<feature type="compositionally biased region" description="Basic and acidic residues" evidence="1">
    <location>
        <begin position="1"/>
        <end position="12"/>
    </location>
</feature>
<accession>A0A5C5VNM9</accession>
<dbReference type="AlphaFoldDB" id="A0A5C5VNM9"/>
<sequence>MHVSMHELESKPCRGSPNPSSANRPKSWYCSFAGRQISLGKDREAAHTKFHELMADQQQVKSDLTTLYELSKAYLD</sequence>
<dbReference type="RefSeq" id="WP_186767459.1">
    <property type="nucleotide sequence ID" value="NZ_SJPF01000001.1"/>
</dbReference>
<dbReference type="Proteomes" id="UP000318878">
    <property type="component" value="Unassembled WGS sequence"/>
</dbReference>